<gene>
    <name evidence="2" type="ORF">GCM10012280_39500</name>
</gene>
<reference evidence="2" key="1">
    <citation type="journal article" date="2014" name="Int. J. Syst. Evol. Microbiol.">
        <title>Complete genome sequence of Corynebacterium casei LMG S-19264T (=DSM 44701T), isolated from a smear-ripened cheese.</title>
        <authorList>
            <consortium name="US DOE Joint Genome Institute (JGI-PGF)"/>
            <person name="Walter F."/>
            <person name="Albersmeier A."/>
            <person name="Kalinowski J."/>
            <person name="Ruckert C."/>
        </authorList>
    </citation>
    <scope>NUCLEOTIDE SEQUENCE</scope>
    <source>
        <strain evidence="2">CGMCC 4.7201</strain>
    </source>
</reference>
<evidence type="ECO:0000313" key="3">
    <source>
        <dbReference type="Proteomes" id="UP000641932"/>
    </source>
</evidence>
<comment type="caution">
    <text evidence="2">The sequence shown here is derived from an EMBL/GenBank/DDBJ whole genome shotgun (WGS) entry which is preliminary data.</text>
</comment>
<evidence type="ECO:0000256" key="1">
    <source>
        <dbReference type="SAM" id="MobiDB-lite"/>
    </source>
</evidence>
<evidence type="ECO:0000313" key="2">
    <source>
        <dbReference type="EMBL" id="GGO91490.1"/>
    </source>
</evidence>
<dbReference type="InterPro" id="IPR028037">
    <property type="entry name" value="Antitoxin_Rv0909/MT0933"/>
</dbReference>
<sequence length="66" mass="7196">MGFMDKVKEMFGGHKDETSRGMDKAGDMIDERTGEKYGSRIDTGVDKGKDRLGLGDERGPDDSTPA</sequence>
<reference evidence="2" key="2">
    <citation type="submission" date="2020-09" db="EMBL/GenBank/DDBJ databases">
        <authorList>
            <person name="Sun Q."/>
            <person name="Zhou Y."/>
        </authorList>
    </citation>
    <scope>NUCLEOTIDE SEQUENCE</scope>
    <source>
        <strain evidence="2">CGMCC 4.7201</strain>
    </source>
</reference>
<dbReference type="Pfam" id="PF14013">
    <property type="entry name" value="MT0933_antitox"/>
    <property type="match status" value="1"/>
</dbReference>
<dbReference type="Proteomes" id="UP000641932">
    <property type="component" value="Unassembled WGS sequence"/>
</dbReference>
<organism evidence="2 3">
    <name type="scientific">Wenjunlia tyrosinilytica</name>
    <dbReference type="NCBI Taxonomy" id="1544741"/>
    <lineage>
        <taxon>Bacteria</taxon>
        <taxon>Bacillati</taxon>
        <taxon>Actinomycetota</taxon>
        <taxon>Actinomycetes</taxon>
        <taxon>Kitasatosporales</taxon>
        <taxon>Streptomycetaceae</taxon>
        <taxon>Wenjunlia</taxon>
    </lineage>
</organism>
<feature type="region of interest" description="Disordered" evidence="1">
    <location>
        <begin position="1"/>
        <end position="66"/>
    </location>
</feature>
<protein>
    <submittedName>
        <fullName evidence="2">Kanamycin biosynthetic protein</fullName>
    </submittedName>
</protein>
<dbReference type="AlphaFoldDB" id="A0A917ZUY4"/>
<dbReference type="EMBL" id="BMMS01000016">
    <property type="protein sequence ID" value="GGO91490.1"/>
    <property type="molecule type" value="Genomic_DNA"/>
</dbReference>
<name>A0A917ZUY4_9ACTN</name>
<proteinExistence type="predicted"/>
<dbReference type="RefSeq" id="WP_189133048.1">
    <property type="nucleotide sequence ID" value="NZ_BMMS01000016.1"/>
</dbReference>
<keyword evidence="3" id="KW-1185">Reference proteome</keyword>
<accession>A0A917ZUY4</accession>